<dbReference type="PANTHER" id="PTHR24408">
    <property type="entry name" value="ZINC FINGER PROTEIN"/>
    <property type="match status" value="1"/>
</dbReference>
<dbReference type="GO" id="GO:0043565">
    <property type="term" value="F:sequence-specific DNA binding"/>
    <property type="evidence" value="ECO:0007669"/>
    <property type="project" value="TreeGrafter"/>
</dbReference>
<evidence type="ECO:0000256" key="5">
    <source>
        <dbReference type="PROSITE-ProRule" id="PRU00042"/>
    </source>
</evidence>
<dbReference type="GO" id="GO:0005694">
    <property type="term" value="C:chromosome"/>
    <property type="evidence" value="ECO:0007669"/>
    <property type="project" value="UniProtKB-ARBA"/>
</dbReference>
<feature type="region of interest" description="Disordered" evidence="6">
    <location>
        <begin position="1"/>
        <end position="24"/>
    </location>
</feature>
<dbReference type="OrthoDB" id="10015593at2759"/>
<keyword evidence="9" id="KW-1185">Reference proteome</keyword>
<feature type="domain" description="C2H2-type" evidence="7">
    <location>
        <begin position="297"/>
        <end position="324"/>
    </location>
</feature>
<keyword evidence="2" id="KW-0677">Repeat</keyword>
<evidence type="ECO:0000313" key="9">
    <source>
        <dbReference type="Proteomes" id="UP000597762"/>
    </source>
</evidence>
<feature type="domain" description="C2H2-type" evidence="7">
    <location>
        <begin position="764"/>
        <end position="791"/>
    </location>
</feature>
<dbReference type="FunFam" id="3.30.160.60:FF:001732">
    <property type="entry name" value="Zgc:162936"/>
    <property type="match status" value="1"/>
</dbReference>
<feature type="domain" description="C2H2-type" evidence="7">
    <location>
        <begin position="325"/>
        <end position="349"/>
    </location>
</feature>
<feature type="domain" description="C2H2-type" evidence="7">
    <location>
        <begin position="352"/>
        <end position="379"/>
    </location>
</feature>
<dbReference type="PROSITE" id="PS50157">
    <property type="entry name" value="ZINC_FINGER_C2H2_2"/>
    <property type="match status" value="8"/>
</dbReference>
<feature type="domain" description="C2H2-type" evidence="7">
    <location>
        <begin position="428"/>
        <end position="450"/>
    </location>
</feature>
<keyword evidence="3 5" id="KW-0863">Zinc-finger</keyword>
<evidence type="ECO:0000256" key="3">
    <source>
        <dbReference type="ARBA" id="ARBA00022771"/>
    </source>
</evidence>
<evidence type="ECO:0000256" key="4">
    <source>
        <dbReference type="ARBA" id="ARBA00022833"/>
    </source>
</evidence>
<dbReference type="EMBL" id="CAHIKZ030000086">
    <property type="protein sequence ID" value="CAE1150600.1"/>
    <property type="molecule type" value="Genomic_DNA"/>
</dbReference>
<keyword evidence="1" id="KW-0479">Metal-binding</keyword>
<feature type="domain" description="C2H2-type" evidence="7">
    <location>
        <begin position="379"/>
        <end position="407"/>
    </location>
</feature>
<name>A0A812ARH7_ACAPH</name>
<dbReference type="GO" id="GO:0000981">
    <property type="term" value="F:DNA-binding transcription factor activity, RNA polymerase II-specific"/>
    <property type="evidence" value="ECO:0007669"/>
    <property type="project" value="TreeGrafter"/>
</dbReference>
<evidence type="ECO:0000256" key="2">
    <source>
        <dbReference type="ARBA" id="ARBA00022737"/>
    </source>
</evidence>
<dbReference type="GO" id="GO:0005634">
    <property type="term" value="C:nucleus"/>
    <property type="evidence" value="ECO:0007669"/>
    <property type="project" value="TreeGrafter"/>
</dbReference>
<dbReference type="GO" id="GO:0008270">
    <property type="term" value="F:zinc ion binding"/>
    <property type="evidence" value="ECO:0007669"/>
    <property type="project" value="UniProtKB-KW"/>
</dbReference>
<gene>
    <name evidence="8" type="ORF">SPHA_2959</name>
</gene>
<dbReference type="Pfam" id="PF13909">
    <property type="entry name" value="zf-H2C2_5"/>
    <property type="match status" value="1"/>
</dbReference>
<dbReference type="SUPFAM" id="SSF57667">
    <property type="entry name" value="beta-beta-alpha zinc fingers"/>
    <property type="match status" value="3"/>
</dbReference>
<dbReference type="InterPro" id="IPR036236">
    <property type="entry name" value="Znf_C2H2_sf"/>
</dbReference>
<comment type="caution">
    <text evidence="8">The sequence shown here is derived from an EMBL/GenBank/DDBJ whole genome shotgun (WGS) entry which is preliminary data.</text>
</comment>
<evidence type="ECO:0000256" key="6">
    <source>
        <dbReference type="SAM" id="MobiDB-lite"/>
    </source>
</evidence>
<reference evidence="8" key="1">
    <citation type="submission" date="2021-01" db="EMBL/GenBank/DDBJ databases">
        <authorList>
            <person name="Li R."/>
            <person name="Bekaert M."/>
        </authorList>
    </citation>
    <scope>NUCLEOTIDE SEQUENCE</scope>
    <source>
        <strain evidence="8">Farmed</strain>
    </source>
</reference>
<organism evidence="8 9">
    <name type="scientific">Acanthosepion pharaonis</name>
    <name type="common">Pharaoh cuttlefish</name>
    <name type="synonym">Sepia pharaonis</name>
    <dbReference type="NCBI Taxonomy" id="158019"/>
    <lineage>
        <taxon>Eukaryota</taxon>
        <taxon>Metazoa</taxon>
        <taxon>Spiralia</taxon>
        <taxon>Lophotrochozoa</taxon>
        <taxon>Mollusca</taxon>
        <taxon>Cephalopoda</taxon>
        <taxon>Coleoidea</taxon>
        <taxon>Decapodiformes</taxon>
        <taxon>Sepiida</taxon>
        <taxon>Sepiina</taxon>
        <taxon>Sepiidae</taxon>
        <taxon>Acanthosepion</taxon>
    </lineage>
</organism>
<feature type="compositionally biased region" description="Polar residues" evidence="6">
    <location>
        <begin position="1"/>
        <end position="13"/>
    </location>
</feature>
<evidence type="ECO:0000256" key="1">
    <source>
        <dbReference type="ARBA" id="ARBA00022723"/>
    </source>
</evidence>
<dbReference type="AlphaFoldDB" id="A0A812ARH7"/>
<proteinExistence type="predicted"/>
<dbReference type="GO" id="GO:0045893">
    <property type="term" value="P:positive regulation of DNA-templated transcription"/>
    <property type="evidence" value="ECO:0007669"/>
    <property type="project" value="UniProtKB-ARBA"/>
</dbReference>
<feature type="compositionally biased region" description="Acidic residues" evidence="6">
    <location>
        <begin position="714"/>
        <end position="730"/>
    </location>
</feature>
<protein>
    <recommendedName>
        <fullName evidence="7">C2H2-type domain-containing protein</fullName>
    </recommendedName>
</protein>
<dbReference type="PANTHER" id="PTHR24408:SF58">
    <property type="entry name" value="TRANSCRIPTION FACTOR (TFIIIA), PUTATIVE (AFU_ORTHOLOGUE AFUA_1G05150)-RELATED"/>
    <property type="match status" value="1"/>
</dbReference>
<accession>A0A812ARH7</accession>
<dbReference type="Gene3D" id="3.30.160.60">
    <property type="entry name" value="Classic Zinc Finger"/>
    <property type="match status" value="5"/>
</dbReference>
<feature type="domain" description="C2H2-type" evidence="7">
    <location>
        <begin position="106"/>
        <end position="133"/>
    </location>
</feature>
<dbReference type="Proteomes" id="UP000597762">
    <property type="component" value="Unassembled WGS sequence"/>
</dbReference>
<feature type="region of interest" description="Disordered" evidence="6">
    <location>
        <begin position="703"/>
        <end position="737"/>
    </location>
</feature>
<dbReference type="InterPro" id="IPR013087">
    <property type="entry name" value="Znf_C2H2_type"/>
</dbReference>
<sequence>MVAETSSTPSLATEETAVQIPDALEYTADEPEAAVGKEEYETIERNKNHTQDIFVLSPGEKVAFKKILNGDLSLVDHMFRVHVIKQDLNENAPAAPRAGTFGLSMYSCNTCDKVFQTLSHIRLHCLIHTNLKPFKCSKCSYASNSKGKLYSHMGKHASHFYVCSKCPFKTVHRTYLLDHVATHNNKMRQAFGTEECEFCGRLFYNRADYESHMQTHTVDESEDEPEAAVGKEEYETIERNKNHTQDIFVLSPGEKVAFKKILNGDLSLVDHMFRVHVIEQDLNENASRAGTFGLSLYSCNTCDKVFKTLSHIRLHCLIHTNLKPFKCSKCSYASNSKGNLYSHMRKHAGHFYVCSKCPFKTVNRTHLLDHEATHNNVRQCCKLCKKDYNTVKSLVTHVRKYHSSSKKGKEYLAKFLQRCQDRGTTVIHQCHVCNRKFKKKTDCDRHLLSHDIKNIPHVQHCELCDYSASQRIYLEKHFLKHRVIYCCCLCQDKFLSTVRLFEHINSIHVDDISERTNESIFEQSIASSLYLPEPDDTLPDQDKEFDNLPPELSAVAMNNTKDDGVTEPMETSLTTSSTTMMSSDIISNRVSISGDPIKVEICDHAYTISAYADTMEEKLQETNKKVVSDLDTFENGVIENVMVKVEGKERSDYSLTITDGNELKTASEIDTAAGNVMIDQENPNFKSEKDSCTSVSNTLRVGEEHLKLQNNDSETGEIENGEDLPSEDEDAGKSSKASDIIKRLGYRPLSLEIFQKMRQTFGTEECEFCGRLFYNRADYESHMQTHTARHCGQPSKGKKKIIHKYALRKKLPIPDKGRI</sequence>
<feature type="domain" description="C2H2-type" evidence="7">
    <location>
        <begin position="194"/>
        <end position="221"/>
    </location>
</feature>
<dbReference type="Pfam" id="PF00096">
    <property type="entry name" value="zf-C2H2"/>
    <property type="match status" value="2"/>
</dbReference>
<evidence type="ECO:0000313" key="8">
    <source>
        <dbReference type="EMBL" id="CAE1150600.1"/>
    </source>
</evidence>
<keyword evidence="4" id="KW-0862">Zinc</keyword>
<dbReference type="SMART" id="SM00355">
    <property type="entry name" value="ZnF_C2H2"/>
    <property type="match status" value="12"/>
</dbReference>
<evidence type="ECO:0000259" key="7">
    <source>
        <dbReference type="PROSITE" id="PS50157"/>
    </source>
</evidence>
<dbReference type="PROSITE" id="PS00028">
    <property type="entry name" value="ZINC_FINGER_C2H2_1"/>
    <property type="match status" value="7"/>
</dbReference>